<sequence>MTQSQKIALVTGATRGIGFETCRQLAQAGVLVLLAGRSLASAAKAADQLKSQGLSVEAVALDVTNATQIANIASDIQQRFGRLDILVNNAGVLLDDVARKPSEQTLASWRETFDTNVFAVVELTQALLPLLRAAPSARIVNVSSQLGSFGLHTDPASPIYGFKIPAYDASKSVVNSWTVHLAYELRDTPIKVNAIHPGYVQTDMNRGAGELTVADGAKSSVQMALLGDDGPSGTFTHLGKTLPW</sequence>
<evidence type="ECO:0000256" key="1">
    <source>
        <dbReference type="ARBA" id="ARBA00006484"/>
    </source>
</evidence>
<dbReference type="Gene3D" id="3.40.50.720">
    <property type="entry name" value="NAD(P)-binding Rossmann-like Domain"/>
    <property type="match status" value="1"/>
</dbReference>
<evidence type="ECO:0000313" key="6">
    <source>
        <dbReference type="EMBL" id="RRS04750.1"/>
    </source>
</evidence>
<comment type="caution">
    <text evidence="6">The sequence shown here is derived from an EMBL/GenBank/DDBJ whole genome shotgun (WGS) entry which is preliminary data.</text>
</comment>
<dbReference type="EMBL" id="RSED01000006">
    <property type="protein sequence ID" value="RRS04750.1"/>
    <property type="molecule type" value="Genomic_DNA"/>
</dbReference>
<dbReference type="PANTHER" id="PTHR43490">
    <property type="entry name" value="(+)-NEOMENTHOL DEHYDROGENASE"/>
    <property type="match status" value="1"/>
</dbReference>
<dbReference type="PANTHER" id="PTHR43490:SF99">
    <property type="entry name" value="SHORT-CHAIN DEHYDROGENASE_REDUCTASE"/>
    <property type="match status" value="1"/>
</dbReference>
<dbReference type="Pfam" id="PF00106">
    <property type="entry name" value="adh_short"/>
    <property type="match status" value="1"/>
</dbReference>
<dbReference type="GO" id="GO:0016616">
    <property type="term" value="F:oxidoreductase activity, acting on the CH-OH group of donors, NAD or NADP as acceptor"/>
    <property type="evidence" value="ECO:0007669"/>
    <property type="project" value="InterPro"/>
</dbReference>
<dbReference type="InterPro" id="IPR045313">
    <property type="entry name" value="CBR1-like"/>
</dbReference>
<organism evidence="6 7">
    <name type="scientific">Aquabacterium soli</name>
    <dbReference type="NCBI Taxonomy" id="2493092"/>
    <lineage>
        <taxon>Bacteria</taxon>
        <taxon>Pseudomonadati</taxon>
        <taxon>Pseudomonadota</taxon>
        <taxon>Betaproteobacteria</taxon>
        <taxon>Burkholderiales</taxon>
        <taxon>Aquabacterium</taxon>
    </lineage>
</organism>
<name>A0A3R8YP13_9BURK</name>
<keyword evidence="7" id="KW-1185">Reference proteome</keyword>
<dbReference type="AlphaFoldDB" id="A0A3R8YP13"/>
<evidence type="ECO:0000313" key="7">
    <source>
        <dbReference type="Proteomes" id="UP000269265"/>
    </source>
</evidence>
<reference evidence="6 7" key="1">
    <citation type="submission" date="2018-12" db="EMBL/GenBank/DDBJ databases">
        <title>The whole draft genome of Aquabacterium sp. SJQ9.</title>
        <authorList>
            <person name="Sun L."/>
            <person name="Gao X."/>
            <person name="Chen W."/>
            <person name="Huang K."/>
        </authorList>
    </citation>
    <scope>NUCLEOTIDE SEQUENCE [LARGE SCALE GENOMIC DNA]</scope>
    <source>
        <strain evidence="6 7">SJQ9</strain>
    </source>
</reference>
<comment type="similarity">
    <text evidence="1 4">Belongs to the short-chain dehydrogenases/reductases (SDR) family.</text>
</comment>
<dbReference type="CDD" id="cd05324">
    <property type="entry name" value="carb_red_PTCR-like_SDR_c"/>
    <property type="match status" value="1"/>
</dbReference>
<protein>
    <submittedName>
        <fullName evidence="6">SDR family oxidoreductase</fullName>
    </submittedName>
</protein>
<proteinExistence type="inferred from homology"/>
<evidence type="ECO:0000256" key="4">
    <source>
        <dbReference type="RuleBase" id="RU000363"/>
    </source>
</evidence>
<feature type="domain" description="Ketoreductase" evidence="5">
    <location>
        <begin position="6"/>
        <end position="170"/>
    </location>
</feature>
<dbReference type="SUPFAM" id="SSF51735">
    <property type="entry name" value="NAD(P)-binding Rossmann-fold domains"/>
    <property type="match status" value="1"/>
</dbReference>
<keyword evidence="2" id="KW-0521">NADP</keyword>
<evidence type="ECO:0000256" key="3">
    <source>
        <dbReference type="ARBA" id="ARBA00023002"/>
    </source>
</evidence>
<dbReference type="Proteomes" id="UP000269265">
    <property type="component" value="Unassembled WGS sequence"/>
</dbReference>
<dbReference type="PRINTS" id="PR00081">
    <property type="entry name" value="GDHRDH"/>
</dbReference>
<evidence type="ECO:0000259" key="5">
    <source>
        <dbReference type="SMART" id="SM00822"/>
    </source>
</evidence>
<gene>
    <name evidence="6" type="ORF">EIP75_08745</name>
</gene>
<dbReference type="InterPro" id="IPR002347">
    <property type="entry name" value="SDR_fam"/>
</dbReference>
<dbReference type="InterPro" id="IPR036291">
    <property type="entry name" value="NAD(P)-bd_dom_sf"/>
</dbReference>
<dbReference type="SMART" id="SM00822">
    <property type="entry name" value="PKS_KR"/>
    <property type="match status" value="1"/>
</dbReference>
<keyword evidence="3" id="KW-0560">Oxidoreductase</keyword>
<accession>A0A3R8YP13</accession>
<dbReference type="PRINTS" id="PR00080">
    <property type="entry name" value="SDRFAMILY"/>
</dbReference>
<dbReference type="OrthoDB" id="9789083at2"/>
<evidence type="ECO:0000256" key="2">
    <source>
        <dbReference type="ARBA" id="ARBA00022857"/>
    </source>
</evidence>
<dbReference type="InterPro" id="IPR057326">
    <property type="entry name" value="KR_dom"/>
</dbReference>